<sequence>MIKRKEGSALLVTVVIFMFVTIVSAALLSMITSNYYGRVSESKRAENLYGSESGLDTTYNIIAKTIEAANVYGKENVENLKTEVENMDYNGYKNLSDNDSDKKSLYALYADIEYWRNYNGNIKDGQATLTQESIDAKIKEDNDDIDKLINYVFKSSFKSFIQNNLETSVNNSEFKQFINRSDGTLVETTEQLDIGDAKVHMGKRSTSTDVDENSDSSNNSSNSNTITFNHQGNPIKVHENLKVESRYDDDGKIMYDTYPLDFSLYNEEDYPLTVTSEFQTNPKENTARVGKNLRVIEANYLIRVPNYNEVDVKESDTGTGSNINQLVGFTVGGDLNVIGANKQNDSSANKLNITGDIFVQGNEFAGTMNSSNRTFEKYSGGIILNDDAVTNKTIKFNNNVFTRGTFNIKNNVYVTINGDLYARNIYAGNENALSDNSKLTVVNEAVIDNDLAVKATNTAIKIKDFYGINDQNVDYDTKTRKSSSIIINDYKTNDSNKSSVTISDAAYIMGVAHINTQDGYPTGESVAVKGNYKAYSVPDSDGTEVKYDPVPYYDGTQVKYDTSLPVLDTDNTFEKIKHFYQYWKDPNNGSIDDGGVSLPTATYSIGDTVSNGKVGNASTYDPSIKAGIIRPKQLDYARKVYTIGQKNLSDTDAGNLYDSIGDNADNVSSLLNKIIDHNLKNTTNDGEKFAMFCKDKDKNIVIKGKNSTGNYTTDDIVIDAHDNEDVKAVIVTMGDVIVDGEVNFRGDIIANGNLQVLGDSTVNLYYDNNITHDIQNSEGSVFNTVFGSDFGGKELNNNSLDIQSNSSNFLKTKLWKIVQ</sequence>
<evidence type="ECO:0008006" key="4">
    <source>
        <dbReference type="Google" id="ProtNLM"/>
    </source>
</evidence>
<protein>
    <recommendedName>
        <fullName evidence="4">Type 4 fimbrial biogenesis protein PilX N-terminal domain-containing protein</fullName>
    </recommendedName>
</protein>
<evidence type="ECO:0000256" key="1">
    <source>
        <dbReference type="SAM" id="MobiDB-lite"/>
    </source>
</evidence>
<reference evidence="2" key="1">
    <citation type="submission" date="2020-04" db="EMBL/GenBank/DDBJ databases">
        <authorList>
            <person name="Brown S."/>
        </authorList>
    </citation>
    <scope>NUCLEOTIDE SEQUENCE</scope>
    <source>
        <strain evidence="2">DJ015</strain>
    </source>
</reference>
<proteinExistence type="predicted"/>
<accession>A0AAW3WAG4</accession>
<organism evidence="2 3">
    <name type="scientific">Clostridium beijerinckii</name>
    <name type="common">Clostridium MP</name>
    <dbReference type="NCBI Taxonomy" id="1520"/>
    <lineage>
        <taxon>Bacteria</taxon>
        <taxon>Bacillati</taxon>
        <taxon>Bacillota</taxon>
        <taxon>Clostridia</taxon>
        <taxon>Eubacteriales</taxon>
        <taxon>Clostridiaceae</taxon>
        <taxon>Clostridium</taxon>
    </lineage>
</organism>
<name>A0AAW3WAG4_CLOBE</name>
<evidence type="ECO:0000313" key="2">
    <source>
        <dbReference type="EMBL" id="MBC2475887.1"/>
    </source>
</evidence>
<feature type="region of interest" description="Disordered" evidence="1">
    <location>
        <begin position="196"/>
        <end position="233"/>
    </location>
</feature>
<evidence type="ECO:0000313" key="3">
    <source>
        <dbReference type="Proteomes" id="UP001194098"/>
    </source>
</evidence>
<dbReference type="AlphaFoldDB" id="A0AAW3WAG4"/>
<dbReference type="Proteomes" id="UP001194098">
    <property type="component" value="Unassembled WGS sequence"/>
</dbReference>
<feature type="compositionally biased region" description="Low complexity" evidence="1">
    <location>
        <begin position="215"/>
        <end position="225"/>
    </location>
</feature>
<gene>
    <name evidence="2" type="ORF">HGI39_14510</name>
</gene>
<comment type="caution">
    <text evidence="2">The sequence shown here is derived from an EMBL/GenBank/DDBJ whole genome shotgun (WGS) entry which is preliminary data.</text>
</comment>
<dbReference type="EMBL" id="JABAGV010000037">
    <property type="protein sequence ID" value="MBC2475887.1"/>
    <property type="molecule type" value="Genomic_DNA"/>
</dbReference>
<reference evidence="2" key="2">
    <citation type="journal article" date="2022" name="Nat. Biotechnol.">
        <title>Carbon-negative production of acetone and isopropanol by gas fermentation at industrial pilot scale.</title>
        <authorList>
            <person name="Liew F.E."/>
            <person name="Nogle R."/>
            <person name="Abdalla T."/>
            <person name="Rasor B.J."/>
            <person name="Canter C."/>
            <person name="Jensen R.O."/>
            <person name="Wang L."/>
            <person name="Strutz J."/>
            <person name="Chirania P."/>
            <person name="De Tissera S."/>
            <person name="Mueller A.P."/>
            <person name="Ruan Z."/>
            <person name="Gao A."/>
            <person name="Tran L."/>
            <person name="Engle N.L."/>
            <person name="Bromley J.C."/>
            <person name="Daniell J."/>
            <person name="Conrado R."/>
            <person name="Tschaplinski T.J."/>
            <person name="Giannone R.J."/>
            <person name="Hettich R.L."/>
            <person name="Karim A.S."/>
            <person name="Simpson S.D."/>
            <person name="Brown S.D."/>
            <person name="Leang C."/>
            <person name="Jewett M.C."/>
            <person name="Kopke M."/>
        </authorList>
    </citation>
    <scope>NUCLEOTIDE SEQUENCE</scope>
    <source>
        <strain evidence="2">DJ015</strain>
    </source>
</reference>
<dbReference type="RefSeq" id="WP_171781346.1">
    <property type="nucleotide sequence ID" value="NZ_JABAGV010000037.1"/>
</dbReference>